<dbReference type="PANTHER" id="PTHR12428:SF65">
    <property type="entry name" value="CYTOCHROME C OXIDASE ASSEMBLY PROTEIN COX18, MITOCHONDRIAL"/>
    <property type="match status" value="1"/>
</dbReference>
<evidence type="ECO:0000256" key="13">
    <source>
        <dbReference type="SAM" id="Coils"/>
    </source>
</evidence>
<dbReference type="InterPro" id="IPR047196">
    <property type="entry name" value="YidC_ALB_C"/>
</dbReference>
<keyword evidence="4 12" id="KW-0812">Transmembrane</keyword>
<evidence type="ECO:0000313" key="15">
    <source>
        <dbReference type="EMBL" id="MFC5602137.1"/>
    </source>
</evidence>
<comment type="similarity">
    <text evidence="12">Belongs to the OXA1/ALB3/YidC family. Type 2 subfamily.</text>
</comment>
<evidence type="ECO:0000256" key="12">
    <source>
        <dbReference type="HAMAP-Rule" id="MF_01811"/>
    </source>
</evidence>
<protein>
    <recommendedName>
        <fullName evidence="12">Membrane protein insertase YidC</fullName>
    </recommendedName>
    <alternativeName>
        <fullName evidence="12">Foldase YidC</fullName>
    </alternativeName>
    <alternativeName>
        <fullName evidence="12">Membrane integrase YidC</fullName>
    </alternativeName>
    <alternativeName>
        <fullName evidence="12">Membrane protein YidC</fullName>
    </alternativeName>
</protein>
<keyword evidence="7 12" id="KW-1133">Transmembrane helix</keyword>
<sequence length="270" mass="31279">MKKKIGLLSILITTAVFLSGCSGVQNKEGTFYNIFVKPMEWLLHYLGETFNGSYGLAIIVITVAIRLVLMPLMLKNYKSQQEMKVKMDALRPEMEDIQKRIKQAKEKEDKEEQMKLQQEMMGLYSKHGVNPLNMGCLPLIIQMPIIMGLYFAILYAPPEVKEHQFLWFNLGEPDKIMMLVAGAVYFVQARVSLWTMPEQQKQQMKLFIYMSPIMIMFISFTVMAALPLYWAVGGLLLIFQTYLGRKFYYKEVQQPLPETKKETGKETKKD</sequence>
<evidence type="ECO:0000256" key="6">
    <source>
        <dbReference type="ARBA" id="ARBA00022927"/>
    </source>
</evidence>
<evidence type="ECO:0000256" key="1">
    <source>
        <dbReference type="ARBA" id="ARBA00004651"/>
    </source>
</evidence>
<keyword evidence="11 12" id="KW-0449">Lipoprotein</keyword>
<feature type="coiled-coil region" evidence="13">
    <location>
        <begin position="87"/>
        <end position="114"/>
    </location>
</feature>
<dbReference type="InterPro" id="IPR023060">
    <property type="entry name" value="YidC/YidC1/YidC2_Firmicutes"/>
</dbReference>
<reference evidence="16" key="1">
    <citation type="journal article" date="2019" name="Int. J. Syst. Evol. Microbiol.">
        <title>The Global Catalogue of Microorganisms (GCM) 10K type strain sequencing project: providing services to taxonomists for standard genome sequencing and annotation.</title>
        <authorList>
            <consortium name="The Broad Institute Genomics Platform"/>
            <consortium name="The Broad Institute Genome Sequencing Center for Infectious Disease"/>
            <person name="Wu L."/>
            <person name="Ma J."/>
        </authorList>
    </citation>
    <scope>NUCLEOTIDE SEQUENCE [LARGE SCALE GENOMIC DNA]</scope>
    <source>
        <strain evidence="16">KACC 11299</strain>
    </source>
</reference>
<keyword evidence="5 12" id="KW-0732">Signal</keyword>
<evidence type="ECO:0000256" key="4">
    <source>
        <dbReference type="ARBA" id="ARBA00022692"/>
    </source>
</evidence>
<dbReference type="RefSeq" id="WP_381441854.1">
    <property type="nucleotide sequence ID" value="NZ_JBHSNP010000002.1"/>
</dbReference>
<keyword evidence="16" id="KW-1185">Reference proteome</keyword>
<evidence type="ECO:0000256" key="8">
    <source>
        <dbReference type="ARBA" id="ARBA00023136"/>
    </source>
</evidence>
<evidence type="ECO:0000256" key="9">
    <source>
        <dbReference type="ARBA" id="ARBA00023139"/>
    </source>
</evidence>
<feature type="transmembrane region" description="Helical" evidence="12">
    <location>
        <begin position="176"/>
        <end position="194"/>
    </location>
</feature>
<keyword evidence="10 12" id="KW-0143">Chaperone</keyword>
<keyword evidence="8 12" id="KW-0472">Membrane</keyword>
<evidence type="ECO:0000256" key="3">
    <source>
        <dbReference type="ARBA" id="ARBA00022475"/>
    </source>
</evidence>
<evidence type="ECO:0000256" key="2">
    <source>
        <dbReference type="ARBA" id="ARBA00022448"/>
    </source>
</evidence>
<keyword evidence="6 12" id="KW-0653">Protein transport</keyword>
<feature type="transmembrane region" description="Helical" evidence="12">
    <location>
        <begin position="228"/>
        <end position="244"/>
    </location>
</feature>
<comment type="caution">
    <text evidence="15">The sequence shown here is derived from an EMBL/GenBank/DDBJ whole genome shotgun (WGS) entry which is preliminary data.</text>
</comment>
<evidence type="ECO:0000256" key="7">
    <source>
        <dbReference type="ARBA" id="ARBA00022989"/>
    </source>
</evidence>
<dbReference type="Pfam" id="PF02096">
    <property type="entry name" value="60KD_IMP"/>
    <property type="match status" value="1"/>
</dbReference>
<dbReference type="HAMAP" id="MF_01811">
    <property type="entry name" value="YidC_type2"/>
    <property type="match status" value="1"/>
</dbReference>
<dbReference type="NCBIfam" id="TIGR03592">
    <property type="entry name" value="yidC_oxa1_cterm"/>
    <property type="match status" value="1"/>
</dbReference>
<evidence type="ECO:0000256" key="10">
    <source>
        <dbReference type="ARBA" id="ARBA00023186"/>
    </source>
</evidence>
<dbReference type="InterPro" id="IPR028055">
    <property type="entry name" value="YidC/Oxa/ALB_C"/>
</dbReference>
<keyword evidence="2 12" id="KW-0813">Transport</keyword>
<feature type="transmembrane region" description="Helical" evidence="12">
    <location>
        <begin position="54"/>
        <end position="74"/>
    </location>
</feature>
<dbReference type="PANTHER" id="PTHR12428">
    <property type="entry name" value="OXA1"/>
    <property type="match status" value="1"/>
</dbReference>
<evidence type="ECO:0000259" key="14">
    <source>
        <dbReference type="Pfam" id="PF02096"/>
    </source>
</evidence>
<gene>
    <name evidence="12 15" type="primary">yidC</name>
    <name evidence="15" type="ORF">ACFPTP_02500</name>
</gene>
<keyword evidence="13" id="KW-0175">Coiled coil</keyword>
<dbReference type="PROSITE" id="PS51257">
    <property type="entry name" value="PROKAR_LIPOPROTEIN"/>
    <property type="match status" value="1"/>
</dbReference>
<comment type="subcellular location">
    <subcellularLocation>
        <location evidence="1 12">Cell membrane</location>
        <topology evidence="1 12">Multi-pass membrane protein</topology>
    </subcellularLocation>
</comment>
<feature type="transmembrane region" description="Helical" evidence="12">
    <location>
        <begin position="136"/>
        <end position="156"/>
    </location>
</feature>
<feature type="domain" description="Membrane insertase YidC/Oxa/ALB C-terminal" evidence="14">
    <location>
        <begin position="54"/>
        <end position="243"/>
    </location>
</feature>
<evidence type="ECO:0000256" key="5">
    <source>
        <dbReference type="ARBA" id="ARBA00022729"/>
    </source>
</evidence>
<dbReference type="Proteomes" id="UP001596071">
    <property type="component" value="Unassembled WGS sequence"/>
</dbReference>
<accession>A0ABW0TTQ2</accession>
<name>A0ABW0TTQ2_9BACL</name>
<dbReference type="EMBL" id="JBHSNP010000002">
    <property type="protein sequence ID" value="MFC5602137.1"/>
    <property type="molecule type" value="Genomic_DNA"/>
</dbReference>
<dbReference type="InterPro" id="IPR001708">
    <property type="entry name" value="YidC/ALB3/OXA1/COX18"/>
</dbReference>
<proteinExistence type="inferred from homology"/>
<keyword evidence="3 12" id="KW-1003">Cell membrane</keyword>
<organism evidence="15 16">
    <name type="scientific">Sporosarcina koreensis</name>
    <dbReference type="NCBI Taxonomy" id="334735"/>
    <lineage>
        <taxon>Bacteria</taxon>
        <taxon>Bacillati</taxon>
        <taxon>Bacillota</taxon>
        <taxon>Bacilli</taxon>
        <taxon>Bacillales</taxon>
        <taxon>Caryophanaceae</taxon>
        <taxon>Sporosarcina</taxon>
    </lineage>
</organism>
<dbReference type="CDD" id="cd20070">
    <property type="entry name" value="5TM_YidC_Alb3"/>
    <property type="match status" value="1"/>
</dbReference>
<evidence type="ECO:0000313" key="16">
    <source>
        <dbReference type="Proteomes" id="UP001596071"/>
    </source>
</evidence>
<keyword evidence="9" id="KW-0564">Palmitate</keyword>
<evidence type="ECO:0000256" key="11">
    <source>
        <dbReference type="ARBA" id="ARBA00023288"/>
    </source>
</evidence>
<comment type="function">
    <text evidence="12">Required for the insertion and/or proper folding and/or complex formation of integral membrane proteins into the membrane. Involved in integration of membrane proteins that insert both dependently and independently of the Sec translocase complex, as well as at least some lipoproteins.</text>
</comment>